<name>A0A5J5K4N0_9ACTN</name>
<comment type="caution">
    <text evidence="2">The sequence shown here is derived from an EMBL/GenBank/DDBJ whole genome shotgun (WGS) entry which is preliminary data.</text>
</comment>
<dbReference type="InterPro" id="IPR008872">
    <property type="entry name" value="Toxin_P42"/>
</dbReference>
<organism evidence="2 3">
    <name type="scientific">Microbispora cellulosiformans</name>
    <dbReference type="NCBI Taxonomy" id="2614688"/>
    <lineage>
        <taxon>Bacteria</taxon>
        <taxon>Bacillati</taxon>
        <taxon>Actinomycetota</taxon>
        <taxon>Actinomycetes</taxon>
        <taxon>Streptosporangiales</taxon>
        <taxon>Streptosporangiaceae</taxon>
        <taxon>Microbispora</taxon>
    </lineage>
</organism>
<dbReference type="EMBL" id="VYTZ01000004">
    <property type="protein sequence ID" value="KAA9378982.1"/>
    <property type="molecule type" value="Genomic_DNA"/>
</dbReference>
<reference evidence="2 3" key="1">
    <citation type="submission" date="2019-09" db="EMBL/GenBank/DDBJ databases">
        <title>Screening of Novel Bioactive Compounds from Soil-Associated.</title>
        <authorList>
            <person name="Gong X."/>
        </authorList>
    </citation>
    <scope>NUCLEOTIDE SEQUENCE [LARGE SCALE GENOMIC DNA]</scope>
    <source>
        <strain evidence="2 3">Gxj-6</strain>
    </source>
</reference>
<dbReference type="AlphaFoldDB" id="A0A5J5K4N0"/>
<feature type="domain" description="Insecticidal crystal toxin" evidence="1">
    <location>
        <begin position="198"/>
        <end position="367"/>
    </location>
</feature>
<evidence type="ECO:0000259" key="1">
    <source>
        <dbReference type="Pfam" id="PF05431"/>
    </source>
</evidence>
<evidence type="ECO:0000313" key="3">
    <source>
        <dbReference type="Proteomes" id="UP000327011"/>
    </source>
</evidence>
<sequence length="369" mass="41442">MTTADQTYDASQTSGATLKPGGIYLIKQADGNNVRVYRPELPKCLLDLAAKPEAANYFHLMPINSARTTYWIVNANRGELVMPENLSSAADTNLVIETSGQQRAWAANTLTHWGIVGNGVGYEITNASTSLYARRKKAGDPPLIAGDDDETLARFTLQRVNHLPKVENLAHIDTDPSQIGDVDRLKGFQQPKMRTDEVLIGQVAIPYLAINEPGKDTTWQAKHSPYYIVRRYGYWQQVLYYEHAGNSNYTKTEEAYIGLTTRNAQVVEETTNIRVSLDLAFSYEGFSAAVSSSYEHELKVTTTSEEVKEQWKKVSVSRDFKNDGKRVALCVWYRGDHYTVHRIDSAETLIADWRTLSETGHIDDGWPKN</sequence>
<evidence type="ECO:0000313" key="2">
    <source>
        <dbReference type="EMBL" id="KAA9378982.1"/>
    </source>
</evidence>
<dbReference type="Proteomes" id="UP000327011">
    <property type="component" value="Unassembled WGS sequence"/>
</dbReference>
<keyword evidence="3" id="KW-1185">Reference proteome</keyword>
<dbReference type="Pfam" id="PF05431">
    <property type="entry name" value="Toxin_10"/>
    <property type="match status" value="1"/>
</dbReference>
<dbReference type="GO" id="GO:0090729">
    <property type="term" value="F:toxin activity"/>
    <property type="evidence" value="ECO:0007669"/>
    <property type="project" value="InterPro"/>
</dbReference>
<dbReference type="RefSeq" id="WP_150933582.1">
    <property type="nucleotide sequence ID" value="NZ_VYTZ01000004.1"/>
</dbReference>
<gene>
    <name evidence="2" type="ORF">F5972_12180</name>
</gene>
<proteinExistence type="predicted"/>
<accession>A0A5J5K4N0</accession>
<protein>
    <recommendedName>
        <fullName evidence="1">Insecticidal crystal toxin domain-containing protein</fullName>
    </recommendedName>
</protein>